<dbReference type="PANTHER" id="PTHR20835:SF0">
    <property type="entry name" value="E3 UBIQUITIN-PROTEIN LIGASE PPP1R11"/>
    <property type="match status" value="1"/>
</dbReference>
<evidence type="ECO:0000256" key="1">
    <source>
        <dbReference type="SAM" id="Phobius"/>
    </source>
</evidence>
<accession>A0AB34IE69</accession>
<reference evidence="2 3" key="1">
    <citation type="journal article" date="2024" name="Science">
        <title>Giant polyketide synthase enzymes in the biosynthesis of giant marine polyether toxins.</title>
        <authorList>
            <person name="Fallon T.R."/>
            <person name="Shende V.V."/>
            <person name="Wierzbicki I.H."/>
            <person name="Pendleton A.L."/>
            <person name="Watervoot N.F."/>
            <person name="Auber R.P."/>
            <person name="Gonzalez D.J."/>
            <person name="Wisecaver J.H."/>
            <person name="Moore B.S."/>
        </authorList>
    </citation>
    <scope>NUCLEOTIDE SEQUENCE [LARGE SCALE GENOMIC DNA]</scope>
    <source>
        <strain evidence="2 3">12B1</strain>
    </source>
</reference>
<dbReference type="AlphaFoldDB" id="A0AB34IE69"/>
<organism evidence="2 3">
    <name type="scientific">Prymnesium parvum</name>
    <name type="common">Toxic golden alga</name>
    <dbReference type="NCBI Taxonomy" id="97485"/>
    <lineage>
        <taxon>Eukaryota</taxon>
        <taxon>Haptista</taxon>
        <taxon>Haptophyta</taxon>
        <taxon>Prymnesiophyceae</taxon>
        <taxon>Prymnesiales</taxon>
        <taxon>Prymnesiaceae</taxon>
        <taxon>Prymnesium</taxon>
    </lineage>
</organism>
<protein>
    <recommendedName>
        <fullName evidence="4">Protein phosphatase 1 regulatory subunit 11</fullName>
    </recommendedName>
</protein>
<feature type="transmembrane region" description="Helical" evidence="1">
    <location>
        <begin position="20"/>
        <end position="36"/>
    </location>
</feature>
<evidence type="ECO:0000313" key="2">
    <source>
        <dbReference type="EMBL" id="KAL1495859.1"/>
    </source>
</evidence>
<keyword evidence="1" id="KW-0812">Transmembrane</keyword>
<dbReference type="GO" id="GO:0008157">
    <property type="term" value="F:protein phosphatase 1 binding"/>
    <property type="evidence" value="ECO:0007669"/>
    <property type="project" value="TreeGrafter"/>
</dbReference>
<dbReference type="EMBL" id="JBGBPQ010000030">
    <property type="protein sequence ID" value="KAL1495859.1"/>
    <property type="molecule type" value="Genomic_DNA"/>
</dbReference>
<dbReference type="GO" id="GO:0004865">
    <property type="term" value="F:protein serine/threonine phosphatase inhibitor activity"/>
    <property type="evidence" value="ECO:0007669"/>
    <property type="project" value="InterPro"/>
</dbReference>
<proteinExistence type="predicted"/>
<dbReference type="Proteomes" id="UP001515480">
    <property type="component" value="Unassembled WGS sequence"/>
</dbReference>
<dbReference type="PANTHER" id="PTHR20835">
    <property type="entry name" value="E3 UBIQUITIN-PROTEIN LIGASE PPP1R11-RELATED"/>
    <property type="match status" value="1"/>
</dbReference>
<evidence type="ECO:0008006" key="4">
    <source>
        <dbReference type="Google" id="ProtNLM"/>
    </source>
</evidence>
<evidence type="ECO:0000313" key="3">
    <source>
        <dbReference type="Proteomes" id="UP001515480"/>
    </source>
</evidence>
<sequence>MYLYSKSTETFGSNSTLPCPFYFPLLLSFFFLFSPFPRLPPMGTSTLTVTASQPQQVTLRLRSKRRVRWSSDVVDNEELCRKKSKCCCVYHPPRNADQPSEDEDDGFILPEEMRVASDEALPEGS</sequence>
<gene>
    <name evidence="2" type="ORF">AB1Y20_014503</name>
</gene>
<keyword evidence="1" id="KW-0472">Membrane</keyword>
<keyword evidence="3" id="KW-1185">Reference proteome</keyword>
<keyword evidence="1" id="KW-1133">Transmembrane helix</keyword>
<dbReference type="GO" id="GO:0005634">
    <property type="term" value="C:nucleus"/>
    <property type="evidence" value="ECO:0007669"/>
    <property type="project" value="TreeGrafter"/>
</dbReference>
<dbReference type="InterPro" id="IPR011107">
    <property type="entry name" value="PPI_Ypi1"/>
</dbReference>
<dbReference type="Pfam" id="PF07491">
    <property type="entry name" value="PPI_Ypi1"/>
    <property type="match status" value="1"/>
</dbReference>
<name>A0AB34IE69_PRYPA</name>
<comment type="caution">
    <text evidence="2">The sequence shown here is derived from an EMBL/GenBank/DDBJ whole genome shotgun (WGS) entry which is preliminary data.</text>
</comment>